<accession>A0ACB8SA80</accession>
<comment type="caution">
    <text evidence="1">The sequence shown here is derived from an EMBL/GenBank/DDBJ whole genome shotgun (WGS) entry which is preliminary data.</text>
</comment>
<proteinExistence type="predicted"/>
<dbReference type="EMBL" id="MU275843">
    <property type="protein sequence ID" value="KAI0052795.1"/>
    <property type="molecule type" value="Genomic_DNA"/>
</dbReference>
<name>A0ACB8SA80_9AGAM</name>
<dbReference type="Proteomes" id="UP000814033">
    <property type="component" value="Unassembled WGS sequence"/>
</dbReference>
<keyword evidence="2" id="KW-1185">Reference proteome</keyword>
<evidence type="ECO:0000313" key="2">
    <source>
        <dbReference type="Proteomes" id="UP000814033"/>
    </source>
</evidence>
<reference evidence="1" key="1">
    <citation type="submission" date="2021-02" db="EMBL/GenBank/DDBJ databases">
        <authorList>
            <consortium name="DOE Joint Genome Institute"/>
            <person name="Ahrendt S."/>
            <person name="Looney B.P."/>
            <person name="Miyauchi S."/>
            <person name="Morin E."/>
            <person name="Drula E."/>
            <person name="Courty P.E."/>
            <person name="Chicoki N."/>
            <person name="Fauchery L."/>
            <person name="Kohler A."/>
            <person name="Kuo A."/>
            <person name="Labutti K."/>
            <person name="Pangilinan J."/>
            <person name="Lipzen A."/>
            <person name="Riley R."/>
            <person name="Andreopoulos W."/>
            <person name="He G."/>
            <person name="Johnson J."/>
            <person name="Barry K.W."/>
            <person name="Grigoriev I.V."/>
            <person name="Nagy L."/>
            <person name="Hibbett D."/>
            <person name="Henrissat B."/>
            <person name="Matheny P.B."/>
            <person name="Labbe J."/>
            <person name="Martin F."/>
        </authorList>
    </citation>
    <scope>NUCLEOTIDE SEQUENCE</scope>
    <source>
        <strain evidence="1">FP105234-sp</strain>
    </source>
</reference>
<sequence length="223" mass="23945">MFSEFRPADTSTARYHYENVYRQQPHQASLTHEAIAAAAGFAAMHAYESHLRATGQPVSHGKMKEILAAIAAAEVTKLFETKGLDALDRHKAKKMAVQQAHHLAEERYSGGAGWEYAQSVQGPSQEYDFRSSASYPGGYAGGAPEYGYQGRGGYEGGGYAPGPAYGGGYPQQNQGGYGPPYGSQQGYGGGYYEPPQGPPQGAYYESGYGQPPANYYGEPPRGY</sequence>
<gene>
    <name evidence="1" type="ORF">FA95DRAFT_1553063</name>
</gene>
<organism evidence="1 2">
    <name type="scientific">Auriscalpium vulgare</name>
    <dbReference type="NCBI Taxonomy" id="40419"/>
    <lineage>
        <taxon>Eukaryota</taxon>
        <taxon>Fungi</taxon>
        <taxon>Dikarya</taxon>
        <taxon>Basidiomycota</taxon>
        <taxon>Agaricomycotina</taxon>
        <taxon>Agaricomycetes</taxon>
        <taxon>Russulales</taxon>
        <taxon>Auriscalpiaceae</taxon>
        <taxon>Auriscalpium</taxon>
    </lineage>
</organism>
<reference evidence="1" key="2">
    <citation type="journal article" date="2022" name="New Phytol.">
        <title>Evolutionary transition to the ectomycorrhizal habit in the genomes of a hyperdiverse lineage of mushroom-forming fungi.</title>
        <authorList>
            <person name="Looney B."/>
            <person name="Miyauchi S."/>
            <person name="Morin E."/>
            <person name="Drula E."/>
            <person name="Courty P.E."/>
            <person name="Kohler A."/>
            <person name="Kuo A."/>
            <person name="LaButti K."/>
            <person name="Pangilinan J."/>
            <person name="Lipzen A."/>
            <person name="Riley R."/>
            <person name="Andreopoulos W."/>
            <person name="He G."/>
            <person name="Johnson J."/>
            <person name="Nolan M."/>
            <person name="Tritt A."/>
            <person name="Barry K.W."/>
            <person name="Grigoriev I.V."/>
            <person name="Nagy L.G."/>
            <person name="Hibbett D."/>
            <person name="Henrissat B."/>
            <person name="Matheny P.B."/>
            <person name="Labbe J."/>
            <person name="Martin F.M."/>
        </authorList>
    </citation>
    <scope>NUCLEOTIDE SEQUENCE</scope>
    <source>
        <strain evidence="1">FP105234-sp</strain>
    </source>
</reference>
<protein>
    <submittedName>
        <fullName evidence="1">Uncharacterized protein</fullName>
    </submittedName>
</protein>
<evidence type="ECO:0000313" key="1">
    <source>
        <dbReference type="EMBL" id="KAI0052795.1"/>
    </source>
</evidence>